<organism evidence="2 3">
    <name type="scientific">Saccharopolyspora oryzae</name>
    <dbReference type="NCBI Taxonomy" id="2997343"/>
    <lineage>
        <taxon>Bacteria</taxon>
        <taxon>Bacillati</taxon>
        <taxon>Actinomycetota</taxon>
        <taxon>Actinomycetes</taxon>
        <taxon>Pseudonocardiales</taxon>
        <taxon>Pseudonocardiaceae</taxon>
        <taxon>Saccharopolyspora</taxon>
    </lineage>
</organism>
<comment type="caution">
    <text evidence="2">The sequence shown here is derived from an EMBL/GenBank/DDBJ whole genome shotgun (WGS) entry which is preliminary data.</text>
</comment>
<reference evidence="2 3" key="1">
    <citation type="submission" date="2022-11" db="EMBL/GenBank/DDBJ databases">
        <title>Draft genome sequence of Saccharopolyspora sp. WRP15-2 isolated from rhizosphere soils of wild rice in Thailand.</title>
        <authorList>
            <person name="Duangmal K."/>
            <person name="Kammanee S."/>
            <person name="Muangham S."/>
        </authorList>
    </citation>
    <scope>NUCLEOTIDE SEQUENCE [LARGE SCALE GENOMIC DNA]</scope>
    <source>
        <strain evidence="2 3">WRP15-2</strain>
    </source>
</reference>
<feature type="domain" description="Shedu protein SduA C-terminal" evidence="1">
    <location>
        <begin position="241"/>
        <end position="390"/>
    </location>
</feature>
<sequence length="404" mass="45354">MEIRADFALEEQLEGIAAETAAPEVKEAVAAVLTHLRSGKGRHRRGGQTLVRLLEQARLRASEEDEWHVVRLLQDSLDYSTGRLLRPSFEENYRLFQEGKERNPAHRDFLASTANAALGFWEEQGRRFLREHPDATANELFNYFVGLREDLPFLQAPADQPGRYKIVRGSAEMALWLERVLRNRVDVEDPAEAAGRIAMSPEALKVLAEDENGQSLLKAAELKRRAASITELRGLSEDPAATEHDLQRALQTQPWIFGGQFIRTAAHRRLVSGDEVDIPLLRADGTLHLVELKRAMGARALVKRHRNAWVPTSEVHDAVGQAINYLVGLDENRQRIREEFGIETRRASALVLIGHPALHPDLAEEDLNQVLRTLNTHTNRVEVLTYAELLDSAERSLGGIPTTA</sequence>
<dbReference type="InterPro" id="IPR025359">
    <property type="entry name" value="SduA_C"/>
</dbReference>
<evidence type="ECO:0000313" key="2">
    <source>
        <dbReference type="EMBL" id="MDA3630269.1"/>
    </source>
</evidence>
<evidence type="ECO:0000313" key="3">
    <source>
        <dbReference type="Proteomes" id="UP001210380"/>
    </source>
</evidence>
<dbReference type="EMBL" id="JAQGLA010000093">
    <property type="protein sequence ID" value="MDA3630269.1"/>
    <property type="molecule type" value="Genomic_DNA"/>
</dbReference>
<gene>
    <name evidence="2" type="ORF">OU415_32920</name>
</gene>
<dbReference type="Proteomes" id="UP001210380">
    <property type="component" value="Unassembled WGS sequence"/>
</dbReference>
<evidence type="ECO:0000259" key="1">
    <source>
        <dbReference type="Pfam" id="PF14082"/>
    </source>
</evidence>
<accession>A0ABT4V8H3</accession>
<dbReference type="RefSeq" id="WP_270953418.1">
    <property type="nucleotide sequence ID" value="NZ_JAQGLA010000093.1"/>
</dbReference>
<proteinExistence type="predicted"/>
<keyword evidence="3" id="KW-1185">Reference proteome</keyword>
<protein>
    <submittedName>
        <fullName evidence="2">DUF4263 domain-containing protein</fullName>
    </submittedName>
</protein>
<dbReference type="Pfam" id="PF14082">
    <property type="entry name" value="SduA_C"/>
    <property type="match status" value="1"/>
</dbReference>
<name>A0ABT4V8H3_9PSEU</name>